<accession>A0A369JNM9</accession>
<evidence type="ECO:0000256" key="1">
    <source>
        <dbReference type="SAM" id="MobiDB-lite"/>
    </source>
</evidence>
<dbReference type="InterPro" id="IPR032675">
    <property type="entry name" value="LRR_dom_sf"/>
</dbReference>
<gene>
    <name evidence="2" type="ORF">Hypma_010675</name>
</gene>
<feature type="region of interest" description="Disordered" evidence="1">
    <location>
        <begin position="1"/>
        <end position="24"/>
    </location>
</feature>
<dbReference type="InParanoid" id="A0A369JNM9"/>
<organism evidence="2 3">
    <name type="scientific">Hypsizygus marmoreus</name>
    <name type="common">White beech mushroom</name>
    <name type="synonym">Agaricus marmoreus</name>
    <dbReference type="NCBI Taxonomy" id="39966"/>
    <lineage>
        <taxon>Eukaryota</taxon>
        <taxon>Fungi</taxon>
        <taxon>Dikarya</taxon>
        <taxon>Basidiomycota</taxon>
        <taxon>Agaricomycotina</taxon>
        <taxon>Agaricomycetes</taxon>
        <taxon>Agaricomycetidae</taxon>
        <taxon>Agaricales</taxon>
        <taxon>Tricholomatineae</taxon>
        <taxon>Lyophyllaceae</taxon>
        <taxon>Hypsizygus</taxon>
    </lineage>
</organism>
<name>A0A369JNM9_HYPMA</name>
<protein>
    <submittedName>
        <fullName evidence="2">Uncharacterized protein</fullName>
    </submittedName>
</protein>
<proteinExistence type="predicted"/>
<sequence length="524" mass="59340">MLLSENPTPVSVDKADSTRMRSKGRLSRWLSHRPGLSTMSIRSKAVARRDASTSTSDLAQDAPPISGDKGYVHFTAVIYDFEGRWRCHIAQLPVEILNEIFVHCLPPAHGSDKYLSPRIEDAPMLLCHVCSHWRQVASSLVILWTSFSGRCKELNPRFRTWPNTFELVQRFLDRSKQHPISIEFGDNTLPTVRKLLFANIHRWENVSIRLDDLVAKELLGMPAGAATTLDRLSMDASYETETIIQALPAILPLFPNIRHVDFNTIHTNNSIWSNIPWSQLTHIQLRCEMPMDECAMFLGQCGQARDIQISSGGDSSEPMASAITTAMLPYLTHLGISFRDDVGDFLDHFTLPSLHYLQISTRPMTPRRNFRALEALAIRSSCVLKKFHLDDFGMLEEDLVGYLSLPCLRSVEELEIFNFNNMRDQALSLLVYPNAASEVGILPHLKSLKLEFPITSDGLFSDMIASRWGKPGCRKSPASIQHVSVAFPRGRFQQRGEVVPPHDLDILRFAEFTKQGLSIKWEWF</sequence>
<dbReference type="EMBL" id="LUEZ02000052">
    <property type="protein sequence ID" value="RDB22157.1"/>
    <property type="molecule type" value="Genomic_DNA"/>
</dbReference>
<dbReference type="Gene3D" id="3.80.10.10">
    <property type="entry name" value="Ribonuclease Inhibitor"/>
    <property type="match status" value="1"/>
</dbReference>
<evidence type="ECO:0000313" key="2">
    <source>
        <dbReference type="EMBL" id="RDB22157.1"/>
    </source>
</evidence>
<dbReference type="OrthoDB" id="3021603at2759"/>
<comment type="caution">
    <text evidence="2">The sequence shown here is derived from an EMBL/GenBank/DDBJ whole genome shotgun (WGS) entry which is preliminary data.</text>
</comment>
<evidence type="ECO:0000313" key="3">
    <source>
        <dbReference type="Proteomes" id="UP000076154"/>
    </source>
</evidence>
<keyword evidence="3" id="KW-1185">Reference proteome</keyword>
<reference evidence="2" key="1">
    <citation type="submission" date="2018-04" db="EMBL/GenBank/DDBJ databases">
        <title>Whole genome sequencing of Hypsizygus marmoreus.</title>
        <authorList>
            <person name="Choi I.-G."/>
            <person name="Min B."/>
            <person name="Kim J.-G."/>
            <person name="Kim S."/>
            <person name="Oh Y.-L."/>
            <person name="Kong W.-S."/>
            <person name="Park H."/>
            <person name="Jeong J."/>
            <person name="Song E.-S."/>
        </authorList>
    </citation>
    <scope>NUCLEOTIDE SEQUENCE [LARGE SCALE GENOMIC DNA]</scope>
    <source>
        <strain evidence="2">51987-8</strain>
    </source>
</reference>
<dbReference type="AlphaFoldDB" id="A0A369JNM9"/>
<dbReference type="SUPFAM" id="SSF52047">
    <property type="entry name" value="RNI-like"/>
    <property type="match status" value="1"/>
</dbReference>
<dbReference type="Proteomes" id="UP000076154">
    <property type="component" value="Unassembled WGS sequence"/>
</dbReference>